<feature type="transmembrane region" description="Helical" evidence="1">
    <location>
        <begin position="137"/>
        <end position="157"/>
    </location>
</feature>
<evidence type="ECO:0008006" key="4">
    <source>
        <dbReference type="Google" id="ProtNLM"/>
    </source>
</evidence>
<accession>A0A4R5DN66</accession>
<evidence type="ECO:0000256" key="1">
    <source>
        <dbReference type="SAM" id="Phobius"/>
    </source>
</evidence>
<keyword evidence="1" id="KW-1133">Transmembrane helix</keyword>
<dbReference type="Proteomes" id="UP000294739">
    <property type="component" value="Unassembled WGS sequence"/>
</dbReference>
<dbReference type="EMBL" id="SMKZ01000001">
    <property type="protein sequence ID" value="TDE15762.1"/>
    <property type="molecule type" value="Genomic_DNA"/>
</dbReference>
<dbReference type="RefSeq" id="WP_131889785.1">
    <property type="nucleotide sequence ID" value="NZ_SMKZ01000001.1"/>
</dbReference>
<keyword evidence="3" id="KW-1185">Reference proteome</keyword>
<gene>
    <name evidence="2" type="ORF">E1269_00150</name>
</gene>
<proteinExistence type="predicted"/>
<evidence type="ECO:0000313" key="2">
    <source>
        <dbReference type="EMBL" id="TDE15762.1"/>
    </source>
</evidence>
<protein>
    <recommendedName>
        <fullName evidence="4">DUF2127 domain-containing protein</fullName>
    </recommendedName>
</protein>
<evidence type="ECO:0000313" key="3">
    <source>
        <dbReference type="Proteomes" id="UP000294739"/>
    </source>
</evidence>
<comment type="caution">
    <text evidence="2">The sequence shown here is derived from an EMBL/GenBank/DDBJ whole genome shotgun (WGS) entry which is preliminary data.</text>
</comment>
<dbReference type="InParanoid" id="A0A4R5DN66"/>
<name>A0A4R5DN66_9ACTN</name>
<keyword evidence="1" id="KW-0812">Transmembrane</keyword>
<feature type="transmembrane region" description="Helical" evidence="1">
    <location>
        <begin position="104"/>
        <end position="125"/>
    </location>
</feature>
<dbReference type="OrthoDB" id="3829237at2"/>
<reference evidence="2 3" key="1">
    <citation type="submission" date="2019-03" db="EMBL/GenBank/DDBJ databases">
        <title>Draft genome sequences of novel Actinobacteria.</title>
        <authorList>
            <person name="Sahin N."/>
            <person name="Ay H."/>
            <person name="Saygin H."/>
        </authorList>
    </citation>
    <scope>NUCLEOTIDE SEQUENCE [LARGE SCALE GENOMIC DNA]</scope>
    <source>
        <strain evidence="2 3">5K138</strain>
    </source>
</reference>
<feature type="transmembrane region" description="Helical" evidence="1">
    <location>
        <begin position="75"/>
        <end position="97"/>
    </location>
</feature>
<feature type="transmembrane region" description="Helical" evidence="1">
    <location>
        <begin position="20"/>
        <end position="38"/>
    </location>
</feature>
<dbReference type="AlphaFoldDB" id="A0A4R5DN66"/>
<organism evidence="2 3">
    <name type="scientific">Jiangella asiatica</name>
    <dbReference type="NCBI Taxonomy" id="2530372"/>
    <lineage>
        <taxon>Bacteria</taxon>
        <taxon>Bacillati</taxon>
        <taxon>Actinomycetota</taxon>
        <taxon>Actinomycetes</taxon>
        <taxon>Jiangellales</taxon>
        <taxon>Jiangellaceae</taxon>
        <taxon>Jiangella</taxon>
    </lineage>
</organism>
<keyword evidence="1" id="KW-0472">Membrane</keyword>
<sequence length="167" mass="17866">MATGSVQTGTEPNLRVGSGLMALAGVGFIGYGVIFFILNFSDDFLELGITTEQVPVTRDEIKQFSPELFEYVSHLHIAIAGFLIALGVALAALAWLGVQNGQRWAWWTAVVTAVLAVGVALPAHYPNDFDTIEHLGPIYLAVAIFVVGALLTLRVAVPRPGVHRPGE</sequence>